<dbReference type="SUPFAM" id="SSF52821">
    <property type="entry name" value="Rhodanese/Cell cycle control phosphatase"/>
    <property type="match status" value="1"/>
</dbReference>
<dbReference type="PANTHER" id="PTHR44086">
    <property type="entry name" value="THIOSULFATE SULFURTRANSFERASE RDL2, MITOCHONDRIAL-RELATED"/>
    <property type="match status" value="1"/>
</dbReference>
<dbReference type="OrthoDB" id="566238at2759"/>
<accession>A0A2J6S9H7</accession>
<evidence type="ECO:0000313" key="2">
    <source>
        <dbReference type="EMBL" id="PMD47416.1"/>
    </source>
</evidence>
<proteinExistence type="predicted"/>
<feature type="domain" description="Rhodanese" evidence="1">
    <location>
        <begin position="72"/>
        <end position="174"/>
    </location>
</feature>
<organism evidence="2 3">
    <name type="scientific">Hyaloscypha variabilis (strain UAMH 11265 / GT02V1 / F)</name>
    <name type="common">Meliniomyces variabilis</name>
    <dbReference type="NCBI Taxonomy" id="1149755"/>
    <lineage>
        <taxon>Eukaryota</taxon>
        <taxon>Fungi</taxon>
        <taxon>Dikarya</taxon>
        <taxon>Ascomycota</taxon>
        <taxon>Pezizomycotina</taxon>
        <taxon>Leotiomycetes</taxon>
        <taxon>Helotiales</taxon>
        <taxon>Hyaloscyphaceae</taxon>
        <taxon>Hyaloscypha</taxon>
        <taxon>Hyaloscypha variabilis</taxon>
    </lineage>
</organism>
<gene>
    <name evidence="2" type="ORF">L207DRAFT_628062</name>
</gene>
<dbReference type="GO" id="GO:0004792">
    <property type="term" value="F:thiosulfate-cyanide sulfurtransferase activity"/>
    <property type="evidence" value="ECO:0007669"/>
    <property type="project" value="TreeGrafter"/>
</dbReference>
<dbReference type="EMBL" id="KZ613938">
    <property type="protein sequence ID" value="PMD47416.1"/>
    <property type="molecule type" value="Genomic_DNA"/>
</dbReference>
<sequence>MNTARLATSLILRGASRSTLPGTARQIRVLPRARIPAPPALLASPQFRPYSEVPKASKIYFFEDVQAHLSNPSPDRILIDTREPSELQTTGTIPGSINIPITTKPDSFFITAEEFEDRMGFERPGKEKEVVFYCKAGVRSRAAAELARQAGWEKVGEYSGSWLDWEKRGGEKEPVIVRV</sequence>
<dbReference type="Pfam" id="PF00581">
    <property type="entry name" value="Rhodanese"/>
    <property type="match status" value="1"/>
</dbReference>
<dbReference type="Proteomes" id="UP000235786">
    <property type="component" value="Unassembled WGS sequence"/>
</dbReference>
<protein>
    <submittedName>
        <fullName evidence="2">Rhodanese-like protein</fullName>
    </submittedName>
</protein>
<evidence type="ECO:0000259" key="1">
    <source>
        <dbReference type="PROSITE" id="PS50206"/>
    </source>
</evidence>
<feature type="non-terminal residue" evidence="2">
    <location>
        <position position="1"/>
    </location>
</feature>
<dbReference type="CDD" id="cd01519">
    <property type="entry name" value="RHOD_HSP67B2"/>
    <property type="match status" value="1"/>
</dbReference>
<name>A0A2J6S9H7_HYAVF</name>
<dbReference type="AlphaFoldDB" id="A0A2J6S9H7"/>
<evidence type="ECO:0000313" key="3">
    <source>
        <dbReference type="Proteomes" id="UP000235786"/>
    </source>
</evidence>
<dbReference type="InterPro" id="IPR036873">
    <property type="entry name" value="Rhodanese-like_dom_sf"/>
</dbReference>
<dbReference type="GO" id="GO:0005739">
    <property type="term" value="C:mitochondrion"/>
    <property type="evidence" value="ECO:0007669"/>
    <property type="project" value="TreeGrafter"/>
</dbReference>
<dbReference type="SMART" id="SM00450">
    <property type="entry name" value="RHOD"/>
    <property type="match status" value="1"/>
</dbReference>
<reference evidence="2 3" key="1">
    <citation type="submission" date="2016-04" db="EMBL/GenBank/DDBJ databases">
        <title>A degradative enzymes factory behind the ericoid mycorrhizal symbiosis.</title>
        <authorList>
            <consortium name="DOE Joint Genome Institute"/>
            <person name="Martino E."/>
            <person name="Morin E."/>
            <person name="Grelet G."/>
            <person name="Kuo A."/>
            <person name="Kohler A."/>
            <person name="Daghino S."/>
            <person name="Barry K."/>
            <person name="Choi C."/>
            <person name="Cichocki N."/>
            <person name="Clum A."/>
            <person name="Copeland A."/>
            <person name="Hainaut M."/>
            <person name="Haridas S."/>
            <person name="Labutti K."/>
            <person name="Lindquist E."/>
            <person name="Lipzen A."/>
            <person name="Khouja H.-R."/>
            <person name="Murat C."/>
            <person name="Ohm R."/>
            <person name="Olson A."/>
            <person name="Spatafora J."/>
            <person name="Veneault-Fourrey C."/>
            <person name="Henrissat B."/>
            <person name="Grigoriev I."/>
            <person name="Martin F."/>
            <person name="Perotto S."/>
        </authorList>
    </citation>
    <scope>NUCLEOTIDE SEQUENCE [LARGE SCALE GENOMIC DNA]</scope>
    <source>
        <strain evidence="2 3">F</strain>
    </source>
</reference>
<dbReference type="PANTHER" id="PTHR44086:SF10">
    <property type="entry name" value="THIOSULFATE SULFURTRANSFERASE_RHODANESE-LIKE DOMAIN-CONTAINING PROTEIN 3"/>
    <property type="match status" value="1"/>
</dbReference>
<dbReference type="InterPro" id="IPR001763">
    <property type="entry name" value="Rhodanese-like_dom"/>
</dbReference>
<dbReference type="PROSITE" id="PS50206">
    <property type="entry name" value="RHODANESE_3"/>
    <property type="match status" value="1"/>
</dbReference>
<dbReference type="Gene3D" id="3.40.250.10">
    <property type="entry name" value="Rhodanese-like domain"/>
    <property type="match status" value="1"/>
</dbReference>
<dbReference type="STRING" id="1149755.A0A2J6S9H7"/>
<keyword evidence="3" id="KW-1185">Reference proteome</keyword>